<dbReference type="STRING" id="1124188.SAMN05444377_10337"/>
<evidence type="ECO:0000259" key="1">
    <source>
        <dbReference type="Pfam" id="PF12867"/>
    </source>
</evidence>
<feature type="domain" description="DinB-like" evidence="1">
    <location>
        <begin position="8"/>
        <end position="143"/>
    </location>
</feature>
<gene>
    <name evidence="2" type="ORF">SAMN05444377_10337</name>
</gene>
<dbReference type="EMBL" id="FQVQ01000003">
    <property type="protein sequence ID" value="SHF02863.1"/>
    <property type="molecule type" value="Genomic_DNA"/>
</dbReference>
<dbReference type="OrthoDB" id="4295522at2"/>
<accession>A0A1M4YBA5</accession>
<organism evidence="2 3">
    <name type="scientific">Flavobacterium fontis</name>
    <dbReference type="NCBI Taxonomy" id="1124188"/>
    <lineage>
        <taxon>Bacteria</taxon>
        <taxon>Pseudomonadati</taxon>
        <taxon>Bacteroidota</taxon>
        <taxon>Flavobacteriia</taxon>
        <taxon>Flavobacteriales</taxon>
        <taxon>Flavobacteriaceae</taxon>
        <taxon>Flavobacterium</taxon>
    </lineage>
</organism>
<dbReference type="InterPro" id="IPR024775">
    <property type="entry name" value="DinB-like"/>
</dbReference>
<dbReference type="Proteomes" id="UP000184147">
    <property type="component" value="Unassembled WGS sequence"/>
</dbReference>
<dbReference type="InterPro" id="IPR034660">
    <property type="entry name" value="DinB/YfiT-like"/>
</dbReference>
<dbReference type="Gene3D" id="1.20.120.450">
    <property type="entry name" value="dinb family like domain"/>
    <property type="match status" value="1"/>
</dbReference>
<sequence length="151" mass="17505">MESFLKTWETSRKLYLKFLDAYTLDQLNTIPEGLSNNMIWQAGHVIVSQQKLMYTLSNLPINIPQEMVVKYQNGSRPDGNATQEEVDEIKALLLSTVEQFKHDWQSGKFTTFNEYQSQTGFHLATFQDAVTFNAFHEGIHYGMLMYLKKLV</sequence>
<evidence type="ECO:0000313" key="3">
    <source>
        <dbReference type="Proteomes" id="UP000184147"/>
    </source>
</evidence>
<keyword evidence="3" id="KW-1185">Reference proteome</keyword>
<dbReference type="RefSeq" id="WP_073361747.1">
    <property type="nucleotide sequence ID" value="NZ_FQVQ01000003.1"/>
</dbReference>
<dbReference type="SUPFAM" id="SSF109854">
    <property type="entry name" value="DinB/YfiT-like putative metalloenzymes"/>
    <property type="match status" value="1"/>
</dbReference>
<protein>
    <submittedName>
        <fullName evidence="2">DinB superfamily protein</fullName>
    </submittedName>
</protein>
<dbReference type="Pfam" id="PF12867">
    <property type="entry name" value="DinB_2"/>
    <property type="match status" value="1"/>
</dbReference>
<reference evidence="2 3" key="1">
    <citation type="submission" date="2016-11" db="EMBL/GenBank/DDBJ databases">
        <authorList>
            <person name="Jaros S."/>
            <person name="Januszkiewicz K."/>
            <person name="Wedrychowicz H."/>
        </authorList>
    </citation>
    <scope>NUCLEOTIDE SEQUENCE [LARGE SCALE GENOMIC DNA]</scope>
    <source>
        <strain evidence="2 3">DSM 25660</strain>
    </source>
</reference>
<name>A0A1M4YBA5_9FLAO</name>
<proteinExistence type="predicted"/>
<evidence type="ECO:0000313" key="2">
    <source>
        <dbReference type="EMBL" id="SHF02863.1"/>
    </source>
</evidence>
<dbReference type="AlphaFoldDB" id="A0A1M4YBA5"/>